<keyword evidence="4" id="KW-0539">Nucleus</keyword>
<evidence type="ECO:0000256" key="3">
    <source>
        <dbReference type="ARBA" id="ARBA00023163"/>
    </source>
</evidence>
<dbReference type="PANTHER" id="PTHR13408:SF0">
    <property type="entry name" value="DNA-DIRECTED RNA POLYMERASE III SUBUNIT RPC4"/>
    <property type="match status" value="1"/>
</dbReference>
<reference evidence="7" key="1">
    <citation type="submission" date="2025-08" db="UniProtKB">
        <authorList>
            <consortium name="RefSeq"/>
        </authorList>
    </citation>
    <scope>IDENTIFICATION</scope>
    <source>
        <tissue evidence="7">Sperm</tissue>
    </source>
</reference>
<name>A0AAJ7SUU3_PETMA</name>
<dbReference type="InterPro" id="IPR007811">
    <property type="entry name" value="RPC4"/>
</dbReference>
<dbReference type="KEGG" id="pmrn:116940364"/>
<dbReference type="PANTHER" id="PTHR13408">
    <property type="entry name" value="DNA-DIRECTED RNA POLYMERASE III"/>
    <property type="match status" value="1"/>
</dbReference>
<proteinExistence type="predicted"/>
<feature type="region of interest" description="Disordered" evidence="5">
    <location>
        <begin position="172"/>
        <end position="247"/>
    </location>
</feature>
<organism evidence="6 7">
    <name type="scientific">Petromyzon marinus</name>
    <name type="common">Sea lamprey</name>
    <dbReference type="NCBI Taxonomy" id="7757"/>
    <lineage>
        <taxon>Eukaryota</taxon>
        <taxon>Metazoa</taxon>
        <taxon>Chordata</taxon>
        <taxon>Craniata</taxon>
        <taxon>Vertebrata</taxon>
        <taxon>Cyclostomata</taxon>
        <taxon>Hyperoartia</taxon>
        <taxon>Petromyzontiformes</taxon>
        <taxon>Petromyzontidae</taxon>
        <taxon>Petromyzon</taxon>
    </lineage>
</organism>
<gene>
    <name evidence="7" type="primary">POLR3D</name>
</gene>
<dbReference type="RefSeq" id="XP_032806021.1">
    <property type="nucleotide sequence ID" value="XM_032950130.1"/>
</dbReference>
<protein>
    <submittedName>
        <fullName evidence="7">DNA-directed RNA polymerase III subunit RPC4</fullName>
    </submittedName>
</protein>
<feature type="compositionally biased region" description="Gly residues" evidence="5">
    <location>
        <begin position="1"/>
        <end position="11"/>
    </location>
</feature>
<evidence type="ECO:0000256" key="2">
    <source>
        <dbReference type="ARBA" id="ARBA00022478"/>
    </source>
</evidence>
<feature type="compositionally biased region" description="Basic and acidic residues" evidence="5">
    <location>
        <begin position="87"/>
        <end position="105"/>
    </location>
</feature>
<evidence type="ECO:0000256" key="1">
    <source>
        <dbReference type="ARBA" id="ARBA00004123"/>
    </source>
</evidence>
<dbReference type="AlphaFoldDB" id="A0AAJ7SUU3"/>
<feature type="compositionally biased region" description="Basic and acidic residues" evidence="5">
    <location>
        <begin position="193"/>
        <end position="210"/>
    </location>
</feature>
<keyword evidence="3" id="KW-0804">Transcription</keyword>
<keyword evidence="2 7" id="KW-0240">DNA-directed RNA polymerase</keyword>
<feature type="compositionally biased region" description="Basic and acidic residues" evidence="5">
    <location>
        <begin position="67"/>
        <end position="76"/>
    </location>
</feature>
<comment type="subcellular location">
    <subcellularLocation>
        <location evidence="1">Nucleus</location>
    </subcellularLocation>
</comment>
<dbReference type="CTD" id="661"/>
<feature type="region of interest" description="Disordered" evidence="5">
    <location>
        <begin position="1"/>
        <end position="141"/>
    </location>
</feature>
<sequence length="423" mass="44823">MSGPTGSGAGDGAKPPAPSASPMLPGRKGPQIAGAPTPGRLPSIRSRDLTLGGVKKKTFAPNIPVRKVNERPREEGGPSPGRGAKPRGRERGGPRDGRGRGRGRGEVIQSHSIFEQGPADGLRRKTGGWEAAPNPAQTGLTPIINIKKEKCETEEETKKLLNMLERDDFVDDPGLVNDPGNLPIQLPLSHSGDTFRDEPSCKTKVEKMEVDPPQAVKVKQEPGTEVKDEEGRPVLAPPPHLSSSAPMTVSQLLRQLRLQEEEEEGRGPGGGDAAADSGLLFLQLPDTLPGQPASRGAGDVAGADERPIKREIKTEDGQTMLLKQEKAEEAGGEGDGACTLRDLSEGQVGRLIVRASGKVQLVLGTVKLDVGMGTNCSFLQELVSVRLQEGRTGDATVLGHVCHRLICTPNFESLLHGHSRVGT</sequence>
<feature type="compositionally biased region" description="Basic and acidic residues" evidence="5">
    <location>
        <begin position="218"/>
        <end position="232"/>
    </location>
</feature>
<dbReference type="GO" id="GO:0042797">
    <property type="term" value="P:tRNA transcription by RNA polymerase III"/>
    <property type="evidence" value="ECO:0007669"/>
    <property type="project" value="TreeGrafter"/>
</dbReference>
<feature type="region of interest" description="Disordered" evidence="5">
    <location>
        <begin position="284"/>
        <end position="310"/>
    </location>
</feature>
<accession>A0AAJ7SUU3</accession>
<dbReference type="GeneID" id="116940364"/>
<evidence type="ECO:0000256" key="5">
    <source>
        <dbReference type="SAM" id="MobiDB-lite"/>
    </source>
</evidence>
<evidence type="ECO:0000256" key="4">
    <source>
        <dbReference type="ARBA" id="ARBA00023242"/>
    </source>
</evidence>
<dbReference type="Pfam" id="PF05132">
    <property type="entry name" value="RNA_pol_Rpc4"/>
    <property type="match status" value="1"/>
</dbReference>
<dbReference type="GO" id="GO:0003677">
    <property type="term" value="F:DNA binding"/>
    <property type="evidence" value="ECO:0007669"/>
    <property type="project" value="InterPro"/>
</dbReference>
<dbReference type="Proteomes" id="UP001318040">
    <property type="component" value="Chromosome 8"/>
</dbReference>
<evidence type="ECO:0000313" key="7">
    <source>
        <dbReference type="RefSeq" id="XP_032806021.1"/>
    </source>
</evidence>
<evidence type="ECO:0000313" key="6">
    <source>
        <dbReference type="Proteomes" id="UP001318040"/>
    </source>
</evidence>
<keyword evidence="6" id="KW-1185">Reference proteome</keyword>
<dbReference type="GO" id="GO:0005666">
    <property type="term" value="C:RNA polymerase III complex"/>
    <property type="evidence" value="ECO:0007669"/>
    <property type="project" value="InterPro"/>
</dbReference>